<protein>
    <submittedName>
        <fullName evidence="2">Uncharacterized protein</fullName>
    </submittedName>
</protein>
<name>A0A2W5MTH3_9BACT</name>
<dbReference type="Proteomes" id="UP000249417">
    <property type="component" value="Unassembled WGS sequence"/>
</dbReference>
<proteinExistence type="predicted"/>
<dbReference type="EMBL" id="QFQB01000087">
    <property type="protein sequence ID" value="PZQ44561.1"/>
    <property type="molecule type" value="Genomic_DNA"/>
</dbReference>
<feature type="signal peptide" evidence="1">
    <location>
        <begin position="1"/>
        <end position="23"/>
    </location>
</feature>
<organism evidence="2 3">
    <name type="scientific">Micavibrio aeruginosavorus</name>
    <dbReference type="NCBI Taxonomy" id="349221"/>
    <lineage>
        <taxon>Bacteria</taxon>
        <taxon>Pseudomonadati</taxon>
        <taxon>Bdellovibrionota</taxon>
        <taxon>Bdellovibrionia</taxon>
        <taxon>Bdellovibrionales</taxon>
        <taxon>Pseudobdellovibrionaceae</taxon>
        <taxon>Micavibrio</taxon>
    </lineage>
</organism>
<evidence type="ECO:0000313" key="2">
    <source>
        <dbReference type="EMBL" id="PZQ44561.1"/>
    </source>
</evidence>
<keyword evidence="1" id="KW-0732">Signal</keyword>
<feature type="chain" id="PRO_5015952855" evidence="1">
    <location>
        <begin position="24"/>
        <end position="124"/>
    </location>
</feature>
<reference evidence="2 3" key="1">
    <citation type="submission" date="2017-08" db="EMBL/GenBank/DDBJ databases">
        <title>Infants hospitalized years apart are colonized by the same room-sourced microbial strains.</title>
        <authorList>
            <person name="Brooks B."/>
            <person name="Olm M.R."/>
            <person name="Firek B.A."/>
            <person name="Baker R."/>
            <person name="Thomas B.C."/>
            <person name="Morowitz M.J."/>
            <person name="Banfield J.F."/>
        </authorList>
    </citation>
    <scope>NUCLEOTIDE SEQUENCE [LARGE SCALE GENOMIC DNA]</scope>
    <source>
        <strain evidence="2">S2_005_002_R2_29</strain>
    </source>
</reference>
<evidence type="ECO:0000313" key="3">
    <source>
        <dbReference type="Proteomes" id="UP000249417"/>
    </source>
</evidence>
<gene>
    <name evidence="2" type="ORF">DI551_09905</name>
</gene>
<evidence type="ECO:0000256" key="1">
    <source>
        <dbReference type="SAM" id="SignalP"/>
    </source>
</evidence>
<dbReference type="AlphaFoldDB" id="A0A2W5MTH3"/>
<sequence length="124" mass="13944">MRFFLHLSFLITLSAAFPADAQAFEIKNSNTQENIAPDFDMFPDGLKQKAIAPVAMSDAIEKQGSISRFQRHVISLNDGNNPHSSPASQYFDDVMDHLEMLMAPEIEKNNKIAVLQEKIPGYKF</sequence>
<comment type="caution">
    <text evidence="2">The sequence shown here is derived from an EMBL/GenBank/DDBJ whole genome shotgun (WGS) entry which is preliminary data.</text>
</comment>
<accession>A0A2W5MTH3</accession>